<evidence type="ECO:0000313" key="4">
    <source>
        <dbReference type="EMBL" id="PTC22950.1"/>
    </source>
</evidence>
<keyword evidence="7" id="KW-1185">Reference proteome</keyword>
<dbReference type="PANTHER" id="PTHR43092:SF6">
    <property type="entry name" value="BLR1280 PROTEIN"/>
    <property type="match status" value="1"/>
</dbReference>
<name>A0A1H5MHB3_9PSED</name>
<reference evidence="3 8" key="3">
    <citation type="submission" date="2019-09" db="EMBL/GenBank/DDBJ databases">
        <title>Draft genome sequences of 48 bacterial type strains from the CCUG.</title>
        <authorList>
            <person name="Tunovic T."/>
            <person name="Pineiro-Iglesias B."/>
            <person name="Unosson C."/>
            <person name="Inganas E."/>
            <person name="Ohlen M."/>
            <person name="Cardew S."/>
            <person name="Jensie-Markopoulos S."/>
            <person name="Salva-Serra F."/>
            <person name="Jaen-Luchoro D."/>
            <person name="Karlsson R."/>
            <person name="Svensson-Stadler L."/>
            <person name="Chun J."/>
            <person name="Moore E."/>
        </authorList>
    </citation>
    <scope>NUCLEOTIDE SEQUENCE [LARGE SCALE GENOMIC DNA]</scope>
    <source>
        <strain evidence="3 8">CCUG 51524</strain>
    </source>
</reference>
<evidence type="ECO:0000259" key="2">
    <source>
        <dbReference type="Pfam" id="PF00266"/>
    </source>
</evidence>
<dbReference type="Pfam" id="PF00266">
    <property type="entry name" value="Aminotran_5"/>
    <property type="match status" value="1"/>
</dbReference>
<keyword evidence="1" id="KW-0663">Pyridoxal phosphate</keyword>
<organism evidence="5 6">
    <name type="scientific">Pseudomonas palleroniana</name>
    <dbReference type="NCBI Taxonomy" id="191390"/>
    <lineage>
        <taxon>Bacteria</taxon>
        <taxon>Pseudomonadati</taxon>
        <taxon>Pseudomonadota</taxon>
        <taxon>Gammaproteobacteria</taxon>
        <taxon>Pseudomonadales</taxon>
        <taxon>Pseudomonadaceae</taxon>
        <taxon>Pseudomonas</taxon>
    </lineage>
</organism>
<keyword evidence="3" id="KW-0032">Aminotransferase</keyword>
<dbReference type="EMBL" id="VZPQ01000004">
    <property type="protein sequence ID" value="KAB0568004.1"/>
    <property type="molecule type" value="Genomic_DNA"/>
</dbReference>
<dbReference type="Proteomes" id="UP000240476">
    <property type="component" value="Unassembled WGS sequence"/>
</dbReference>
<dbReference type="GO" id="GO:0008483">
    <property type="term" value="F:transaminase activity"/>
    <property type="evidence" value="ECO:0007669"/>
    <property type="project" value="UniProtKB-KW"/>
</dbReference>
<dbReference type="Proteomes" id="UP000423257">
    <property type="component" value="Unassembled WGS sequence"/>
</dbReference>
<accession>A0A1H5MHB3</accession>
<dbReference type="SUPFAM" id="SSF53383">
    <property type="entry name" value="PLP-dependent transferases"/>
    <property type="match status" value="1"/>
</dbReference>
<feature type="domain" description="Aminotransferase class V" evidence="2">
    <location>
        <begin position="38"/>
        <end position="379"/>
    </location>
</feature>
<evidence type="ECO:0000313" key="6">
    <source>
        <dbReference type="Proteomes" id="UP000199129"/>
    </source>
</evidence>
<evidence type="ECO:0000313" key="8">
    <source>
        <dbReference type="Proteomes" id="UP000423257"/>
    </source>
</evidence>
<reference evidence="5 6" key="1">
    <citation type="submission" date="2016-10" db="EMBL/GenBank/DDBJ databases">
        <authorList>
            <person name="de Groot N.N."/>
        </authorList>
    </citation>
    <scope>NUCLEOTIDE SEQUENCE [LARGE SCALE GENOMIC DNA]</scope>
    <source>
        <strain evidence="5 6">BS3265</strain>
    </source>
</reference>
<reference evidence="4 7" key="2">
    <citation type="submission" date="2018-03" db="EMBL/GenBank/DDBJ databases">
        <title>Draft genome sequence of the type strain of Pseudomonas palleroniana LMG 23076, isolated from rice in Cameroon.</title>
        <authorList>
            <person name="Tambong J.T."/>
        </authorList>
    </citation>
    <scope>NUCLEOTIDE SEQUENCE [LARGE SCALE GENOMIC DNA]</scope>
    <source>
        <strain evidence="4 7">LMG 23076</strain>
    </source>
</reference>
<gene>
    <name evidence="4" type="ORF">C9383_20300</name>
    <name evidence="3" type="ORF">F7R03_09530</name>
    <name evidence="5" type="ORF">SAMN04490198_3299</name>
</gene>
<protein>
    <submittedName>
        <fullName evidence="3">Aminotransferase class V-fold PLP-dependent enzyme</fullName>
    </submittedName>
    <submittedName>
        <fullName evidence="5">Selenocysteine lyase/Cysteine desulfurase</fullName>
    </submittedName>
</protein>
<keyword evidence="5" id="KW-0456">Lyase</keyword>
<dbReference type="AlphaFoldDB" id="A0A1H5MHB3"/>
<evidence type="ECO:0000313" key="7">
    <source>
        <dbReference type="Proteomes" id="UP000240476"/>
    </source>
</evidence>
<dbReference type="Gene3D" id="3.40.640.10">
    <property type="entry name" value="Type I PLP-dependent aspartate aminotransferase-like (Major domain)"/>
    <property type="match status" value="1"/>
</dbReference>
<dbReference type="RefSeq" id="WP_090368949.1">
    <property type="nucleotide sequence ID" value="NZ_FNUA01000002.1"/>
</dbReference>
<dbReference type="Gene3D" id="3.90.1150.10">
    <property type="entry name" value="Aspartate Aminotransferase, domain 1"/>
    <property type="match status" value="1"/>
</dbReference>
<dbReference type="InterPro" id="IPR000192">
    <property type="entry name" value="Aminotrans_V_dom"/>
</dbReference>
<dbReference type="InterPro" id="IPR015422">
    <property type="entry name" value="PyrdxlP-dep_Trfase_small"/>
</dbReference>
<evidence type="ECO:0000256" key="1">
    <source>
        <dbReference type="ARBA" id="ARBA00022898"/>
    </source>
</evidence>
<sequence length="391" mass="43750">MPRNAQNEHHWHTIAQRYELEPGPINLENGYFGRMSRAVRTQYLEHVAFINRSNSVHVRQQFEQGENVEIRRQLAGLIDAEPESIAFTRNATEALQSLIRNYNRLQPGDQVLISDLEYDTVKGAMRWLAGYRGVDVIEVSHTHPASFDSLLQTYRETFSRYPRLKLMALTHVTHRTGLVMPVAAIAKAAREQGIDVILDGAHALGQIEFNLAELGIQFAGFNLHKWIGAPLTLGFLYIAPERLADIDPDMGEFHYPSTDVRARTPYSTPNFPALMTLPLVLEEHRDVGGAAAKGARVNYLRDLWVSRVRPLPGIEVLTPDDPRLYCGITAFKFIGRDQQVMAERLLKDYGLFTTTRVGAAFGTCIRVTPGLATSAADIDALVDAITELSTD</sequence>
<dbReference type="EMBL" id="PYWX01000061">
    <property type="protein sequence ID" value="PTC22950.1"/>
    <property type="molecule type" value="Genomic_DNA"/>
</dbReference>
<proteinExistence type="predicted"/>
<dbReference type="Proteomes" id="UP000199129">
    <property type="component" value="Unassembled WGS sequence"/>
</dbReference>
<evidence type="ECO:0000313" key="3">
    <source>
        <dbReference type="EMBL" id="KAB0568004.1"/>
    </source>
</evidence>
<dbReference type="GO" id="GO:0016829">
    <property type="term" value="F:lyase activity"/>
    <property type="evidence" value="ECO:0007669"/>
    <property type="project" value="UniProtKB-KW"/>
</dbReference>
<dbReference type="PANTHER" id="PTHR43092">
    <property type="entry name" value="L-CYSTEINE DESULFHYDRASE"/>
    <property type="match status" value="1"/>
</dbReference>
<dbReference type="EMBL" id="FNUA01000002">
    <property type="protein sequence ID" value="SEE88097.1"/>
    <property type="molecule type" value="Genomic_DNA"/>
</dbReference>
<evidence type="ECO:0000313" key="5">
    <source>
        <dbReference type="EMBL" id="SEE88097.1"/>
    </source>
</evidence>
<dbReference type="InterPro" id="IPR015424">
    <property type="entry name" value="PyrdxlP-dep_Trfase"/>
</dbReference>
<dbReference type="InterPro" id="IPR015421">
    <property type="entry name" value="PyrdxlP-dep_Trfase_major"/>
</dbReference>
<keyword evidence="3" id="KW-0808">Transferase</keyword>